<dbReference type="OrthoDB" id="4227485at2759"/>
<evidence type="ECO:0000313" key="3">
    <source>
        <dbReference type="Proteomes" id="UP000474640"/>
    </source>
</evidence>
<accession>A0A7C8R216</accession>
<protein>
    <submittedName>
        <fullName evidence="2">Uncharacterized protein</fullName>
    </submittedName>
</protein>
<sequence>MRVCMKECWKSPKRILQIQEFDEFQPLSELMNHEELFSAVYLQIWIYAMRNFHMLSNSPRKDPGYPKPQFKGTHPFFAFRLALLARELGFENTLVDEILHENAYRNVARAVLSDLLSGALLASNRNPDHERDTAEHSAGNQPTIRVEQMEIDGSRSDTQAGPERRKGTNKRDHASAPMQNALEVGPRETRAKAAKRLVQDNGVYNIFAITNNALIVGVDDHNYQGSISFSVSGSRYQLHFHKNLVQSRIIDLSGSYNLTDCIYLRNGKSYQNKQASQAFALSEGIANIVLVPKNLGPANIIHQVIPEVHSQLGDDLFNILRRKFDRRTE</sequence>
<reference evidence="2 3" key="1">
    <citation type="submission" date="2020-01" db="EMBL/GenBank/DDBJ databases">
        <authorList>
            <person name="Palmer J.M."/>
        </authorList>
    </citation>
    <scope>NUCLEOTIDE SEQUENCE [LARGE SCALE GENOMIC DNA]</scope>
    <source>
        <strain evidence="2 3">TWF970</strain>
    </source>
</reference>
<proteinExistence type="predicted"/>
<organism evidence="2 3">
    <name type="scientific">Orbilia oligospora</name>
    <name type="common">Nematode-trapping fungus</name>
    <name type="synonym">Arthrobotrys oligospora</name>
    <dbReference type="NCBI Taxonomy" id="2813651"/>
    <lineage>
        <taxon>Eukaryota</taxon>
        <taxon>Fungi</taxon>
        <taxon>Dikarya</taxon>
        <taxon>Ascomycota</taxon>
        <taxon>Pezizomycotina</taxon>
        <taxon>Orbiliomycetes</taxon>
        <taxon>Orbiliales</taxon>
        <taxon>Orbiliaceae</taxon>
        <taxon>Orbilia</taxon>
    </lineage>
</organism>
<evidence type="ECO:0000256" key="1">
    <source>
        <dbReference type="SAM" id="MobiDB-lite"/>
    </source>
</evidence>
<feature type="compositionally biased region" description="Basic and acidic residues" evidence="1">
    <location>
        <begin position="162"/>
        <end position="174"/>
    </location>
</feature>
<feature type="region of interest" description="Disordered" evidence="1">
    <location>
        <begin position="123"/>
        <end position="188"/>
    </location>
</feature>
<dbReference type="AlphaFoldDB" id="A0A7C8R216"/>
<dbReference type="Proteomes" id="UP000474640">
    <property type="component" value="Unassembled WGS sequence"/>
</dbReference>
<evidence type="ECO:0000313" key="2">
    <source>
        <dbReference type="EMBL" id="KAF3270558.1"/>
    </source>
</evidence>
<dbReference type="Pfam" id="PF12520">
    <property type="entry name" value="DUF3723"/>
    <property type="match status" value="1"/>
</dbReference>
<gene>
    <name evidence="2" type="ORF">TWF970_010761</name>
</gene>
<name>A0A7C8R216_ORBOL</name>
<feature type="compositionally biased region" description="Basic and acidic residues" evidence="1">
    <location>
        <begin position="126"/>
        <end position="135"/>
    </location>
</feature>
<dbReference type="EMBL" id="JAABOJ010000073">
    <property type="protein sequence ID" value="KAF3270558.1"/>
    <property type="molecule type" value="Genomic_DNA"/>
</dbReference>
<comment type="caution">
    <text evidence="2">The sequence shown here is derived from an EMBL/GenBank/DDBJ whole genome shotgun (WGS) entry which is preliminary data.</text>
</comment>
<dbReference type="InterPro" id="IPR022198">
    <property type="entry name" value="DUF3723"/>
</dbReference>